<protein>
    <submittedName>
        <fullName evidence="1">Uncharacterized protein</fullName>
    </submittedName>
</protein>
<proteinExistence type="predicted"/>
<comment type="caution">
    <text evidence="1">The sequence shown here is derived from an EMBL/GenBank/DDBJ whole genome shotgun (WGS) entry which is preliminary data.</text>
</comment>
<dbReference type="Proteomes" id="UP000077173">
    <property type="component" value="Unassembled WGS sequence"/>
</dbReference>
<reference evidence="1 2" key="1">
    <citation type="submission" date="2016-02" db="EMBL/GenBank/DDBJ databases">
        <title>Draft genome sequence of the strain BR 10247T Bradyrhizobium neotropicale isolated from nodules of Centrolobium paraense.</title>
        <authorList>
            <person name="Simoes-Araujo J.L."/>
            <person name="Barauna A.C."/>
            <person name="Silva K."/>
            <person name="Zilli J.E."/>
        </authorList>
    </citation>
    <scope>NUCLEOTIDE SEQUENCE [LARGE SCALE GENOMIC DNA]</scope>
    <source>
        <strain evidence="1 2">BR 10247</strain>
    </source>
</reference>
<name>A0A176YI65_9BRAD</name>
<gene>
    <name evidence="1" type="ORF">AXW67_33215</name>
</gene>
<sequence length="88" mass="10199">MIGAQRKSQFDERLIASDKLGLSFWEPSMIRWLSAEIPKVESLQLARVERLADFLIGPFSLQTECRWWPAPRQKSEDQRAVARLVPTD</sequence>
<evidence type="ECO:0000313" key="2">
    <source>
        <dbReference type="Proteomes" id="UP000077173"/>
    </source>
</evidence>
<dbReference type="EMBL" id="LSEF01000125">
    <property type="protein sequence ID" value="OAF05366.1"/>
    <property type="molecule type" value="Genomic_DNA"/>
</dbReference>
<keyword evidence="2" id="KW-1185">Reference proteome</keyword>
<evidence type="ECO:0000313" key="1">
    <source>
        <dbReference type="EMBL" id="OAF05366.1"/>
    </source>
</evidence>
<accession>A0A176YI65</accession>
<organism evidence="1 2">
    <name type="scientific">Bradyrhizobium neotropicale</name>
    <dbReference type="NCBI Taxonomy" id="1497615"/>
    <lineage>
        <taxon>Bacteria</taxon>
        <taxon>Pseudomonadati</taxon>
        <taxon>Pseudomonadota</taxon>
        <taxon>Alphaproteobacteria</taxon>
        <taxon>Hyphomicrobiales</taxon>
        <taxon>Nitrobacteraceae</taxon>
        <taxon>Bradyrhizobium</taxon>
    </lineage>
</organism>
<dbReference type="AlphaFoldDB" id="A0A176YI65"/>